<dbReference type="RefSeq" id="WP_187014321.1">
    <property type="nucleotide sequence ID" value="NZ_JACOQI010000004.1"/>
</dbReference>
<name>A0A923MIS1_9FIRM</name>
<proteinExistence type="predicted"/>
<sequence length="206" mass="23872">MDIISVKFEGWQNIVVSFNWIAIIILFLLILFISLGITWIHKKSILKTVTIEEATIGIGNSSVTIKYDGCIKEIAYKIWIELTTRKIGLKFDEKYDIISEIYDSWYEAFKVIRTLLANIPANRISDAKGLIDITTKVLNNGLRPHLTAWQAKYRAWYNSTLSDATATPQEIQRTYPEYQPLVDDLKKTNDIMIKYADELKRLIDYE</sequence>
<dbReference type="Proteomes" id="UP000620327">
    <property type="component" value="Unassembled WGS sequence"/>
</dbReference>
<evidence type="ECO:0000313" key="3">
    <source>
        <dbReference type="Proteomes" id="UP000620327"/>
    </source>
</evidence>
<dbReference type="EMBL" id="JACOQI010000004">
    <property type="protein sequence ID" value="MBC5769979.1"/>
    <property type="molecule type" value="Genomic_DNA"/>
</dbReference>
<keyword evidence="1" id="KW-0472">Membrane</keyword>
<keyword evidence="3" id="KW-1185">Reference proteome</keyword>
<organism evidence="2 3">
    <name type="scientific">Dysosmobacter segnis</name>
    <dbReference type="NCBI Taxonomy" id="2763042"/>
    <lineage>
        <taxon>Bacteria</taxon>
        <taxon>Bacillati</taxon>
        <taxon>Bacillota</taxon>
        <taxon>Clostridia</taxon>
        <taxon>Eubacteriales</taxon>
        <taxon>Oscillospiraceae</taxon>
        <taxon>Dysosmobacter</taxon>
    </lineage>
</organism>
<dbReference type="AlphaFoldDB" id="A0A923MIS1"/>
<accession>A0A923MIS1</accession>
<feature type="transmembrane region" description="Helical" evidence="1">
    <location>
        <begin position="20"/>
        <end position="40"/>
    </location>
</feature>
<keyword evidence="1" id="KW-1133">Transmembrane helix</keyword>
<evidence type="ECO:0000256" key="1">
    <source>
        <dbReference type="SAM" id="Phobius"/>
    </source>
</evidence>
<reference evidence="2" key="1">
    <citation type="submission" date="2020-08" db="EMBL/GenBank/DDBJ databases">
        <title>Genome public.</title>
        <authorList>
            <person name="Liu C."/>
            <person name="Sun Q."/>
        </authorList>
    </citation>
    <scope>NUCLEOTIDE SEQUENCE</scope>
    <source>
        <strain evidence="2">BX15</strain>
    </source>
</reference>
<evidence type="ECO:0000313" key="2">
    <source>
        <dbReference type="EMBL" id="MBC5769979.1"/>
    </source>
</evidence>
<keyword evidence="1" id="KW-0812">Transmembrane</keyword>
<protein>
    <submittedName>
        <fullName evidence="2">Uncharacterized protein</fullName>
    </submittedName>
</protein>
<gene>
    <name evidence="2" type="ORF">H8Z83_06515</name>
</gene>
<comment type="caution">
    <text evidence="2">The sequence shown here is derived from an EMBL/GenBank/DDBJ whole genome shotgun (WGS) entry which is preliminary data.</text>
</comment>